<dbReference type="GO" id="GO:0008168">
    <property type="term" value="F:methyltransferase activity"/>
    <property type="evidence" value="ECO:0007669"/>
    <property type="project" value="InterPro"/>
</dbReference>
<evidence type="ECO:0000259" key="1">
    <source>
        <dbReference type="Pfam" id="PF01728"/>
    </source>
</evidence>
<dbReference type="EMBL" id="SDMP01000020">
    <property type="protein sequence ID" value="RYQ85157.1"/>
    <property type="molecule type" value="Genomic_DNA"/>
</dbReference>
<dbReference type="InterPro" id="IPR002877">
    <property type="entry name" value="RNA_MeTrfase_FtsJ_dom"/>
</dbReference>
<gene>
    <name evidence="2" type="ORF">Ahy_B10g104652</name>
</gene>
<keyword evidence="3" id="KW-1185">Reference proteome</keyword>
<evidence type="ECO:0000313" key="2">
    <source>
        <dbReference type="EMBL" id="RYQ85157.1"/>
    </source>
</evidence>
<dbReference type="GO" id="GO:0032259">
    <property type="term" value="P:methylation"/>
    <property type="evidence" value="ECO:0007669"/>
    <property type="project" value="InterPro"/>
</dbReference>
<dbReference type="InterPro" id="IPR038499">
    <property type="entry name" value="BRO1_sf"/>
</dbReference>
<dbReference type="Gene3D" id="3.40.50.150">
    <property type="entry name" value="Vaccinia Virus protein VP39"/>
    <property type="match status" value="1"/>
</dbReference>
<protein>
    <recommendedName>
        <fullName evidence="1">Ribosomal RNA methyltransferase FtsJ domain-containing protein</fullName>
    </recommendedName>
</protein>
<comment type="caution">
    <text evidence="2">The sequence shown here is derived from an EMBL/GenBank/DDBJ whole genome shotgun (WGS) entry which is preliminary data.</text>
</comment>
<dbReference type="InterPro" id="IPR029063">
    <property type="entry name" value="SAM-dependent_MTases_sf"/>
</dbReference>
<dbReference type="Gene3D" id="1.25.40.280">
    <property type="entry name" value="alix/aip1 like domains"/>
    <property type="match status" value="1"/>
</dbReference>
<dbReference type="Proteomes" id="UP000289738">
    <property type="component" value="Chromosome B10"/>
</dbReference>
<dbReference type="AlphaFoldDB" id="A0A444X644"/>
<accession>A0A444X644</accession>
<dbReference type="PANTHER" id="PTHR23032">
    <property type="entry name" value="BRO1 DOMAIN-CONTAINING PROTEIN BROX"/>
    <property type="match status" value="1"/>
</dbReference>
<name>A0A444X644_ARAHY</name>
<dbReference type="SUPFAM" id="SSF53335">
    <property type="entry name" value="S-adenosyl-L-methionine-dependent methyltransferases"/>
    <property type="match status" value="1"/>
</dbReference>
<evidence type="ECO:0000313" key="3">
    <source>
        <dbReference type="Proteomes" id="UP000289738"/>
    </source>
</evidence>
<sequence>MGGGAAGAPDFFYKEAQRLGYVARSAFKLVQIQKQHKLIKAGSSVLDLGCAPGAWLQVACQSLGPPNHGGSVLGINLKVGSCIEIGIPMLILMPSNLKQGQDAHNTGIHGVDEENCLSINGRSMPKQSAIRTRIVVMAGQEGPTITRTKRKSATQHGGSTLLDLLQALEDYLPVLLGLVNDEDDAEVTPTIFHNMSNGWYEVLSVLHLMAMLLLLQANFLLLPRSSTDGYQLKVSEESRRASVDIFLKAAGYLDCAVKHVLPQLPAELRRNLPVDLAEGTLRALSLQALGYWPSVICDIHVTLRWSSYFFWTMRYWPMMLKNNIQFYRYHK</sequence>
<dbReference type="InterPro" id="IPR038898">
    <property type="entry name" value="BROX"/>
</dbReference>
<dbReference type="PANTHER" id="PTHR23032:SF13">
    <property type="entry name" value="BRO1 DOMAIN-CONTAINING PROTEIN BROX"/>
    <property type="match status" value="1"/>
</dbReference>
<organism evidence="2 3">
    <name type="scientific">Arachis hypogaea</name>
    <name type="common">Peanut</name>
    <dbReference type="NCBI Taxonomy" id="3818"/>
    <lineage>
        <taxon>Eukaryota</taxon>
        <taxon>Viridiplantae</taxon>
        <taxon>Streptophyta</taxon>
        <taxon>Embryophyta</taxon>
        <taxon>Tracheophyta</taxon>
        <taxon>Spermatophyta</taxon>
        <taxon>Magnoliopsida</taxon>
        <taxon>eudicotyledons</taxon>
        <taxon>Gunneridae</taxon>
        <taxon>Pentapetalae</taxon>
        <taxon>rosids</taxon>
        <taxon>fabids</taxon>
        <taxon>Fabales</taxon>
        <taxon>Fabaceae</taxon>
        <taxon>Papilionoideae</taxon>
        <taxon>50 kb inversion clade</taxon>
        <taxon>dalbergioids sensu lato</taxon>
        <taxon>Dalbergieae</taxon>
        <taxon>Pterocarpus clade</taxon>
        <taxon>Arachis</taxon>
    </lineage>
</organism>
<feature type="domain" description="Ribosomal RNA methyltransferase FtsJ" evidence="1">
    <location>
        <begin position="21"/>
        <end position="84"/>
    </location>
</feature>
<proteinExistence type="predicted"/>
<reference evidence="2 3" key="1">
    <citation type="submission" date="2019-01" db="EMBL/GenBank/DDBJ databases">
        <title>Sequencing of cultivated peanut Arachis hypogaea provides insights into genome evolution and oil improvement.</title>
        <authorList>
            <person name="Chen X."/>
        </authorList>
    </citation>
    <scope>NUCLEOTIDE SEQUENCE [LARGE SCALE GENOMIC DNA]</scope>
    <source>
        <strain evidence="3">cv. Fuhuasheng</strain>
        <tissue evidence="2">Leaves</tissue>
    </source>
</reference>
<dbReference type="Pfam" id="PF01728">
    <property type="entry name" value="FtsJ"/>
    <property type="match status" value="1"/>
</dbReference>